<sequence>MTVNDVVIFILAVFLFLGAADHCLGNKWGLGKPFAEGFMAMGPLALSMVGIVSLAPVLAAVLIPVVSPVYLAIGADPASFANTILAIDMGGYALAGEMAKDAEAGLFSWVFLGTMMGPAIVFTIPVALGIIEKEDHPYFAKGILIGISTVPIGCFIGGLAAGFDIGLILKNLIIPIVFSAVIAFGLWRVPEYVIRIFHVFGKAVGIAAIIGLAAISIETLTGIVLIPHMTKIETGIHTVGTIAIVLAGAFPMVAFITKTFDKPLGKIGSLLKLDQAATAGLVASLAHHIPMLMLVKKMSPRGKVINVAFAVSGAFVLGSHLGFVAAMKKEMAIAMIIGKLAGGITAVVAAAWATPSYPAQKNENRSGASLGQR</sequence>
<evidence type="ECO:0000313" key="3">
    <source>
        <dbReference type="Proteomes" id="UP000006867"/>
    </source>
</evidence>
<reference evidence="2 3" key="1">
    <citation type="journal article" date="2011" name="Front. Microbiol.">
        <title>Genomic signatures of strain selection and enhancement in Bacillus atrophaeus var. globigii, a historical biowarfare simulant.</title>
        <authorList>
            <person name="Gibbons H.S."/>
            <person name="Broomall S.M."/>
            <person name="McNew L.A."/>
            <person name="Daligault H."/>
            <person name="Chapman C."/>
            <person name="Bruce D."/>
            <person name="Karavis M."/>
            <person name="Krepps M."/>
            <person name="McGregor P.A."/>
            <person name="Hong C."/>
            <person name="Park K.H."/>
            <person name="Akmal A."/>
            <person name="Feldman A."/>
            <person name="Lin J.S."/>
            <person name="Chang W.E."/>
            <person name="Higgs B.W."/>
            <person name="Demirev P."/>
            <person name="Lindquist J."/>
            <person name="Liem A."/>
            <person name="Fochler E."/>
            <person name="Read T.D."/>
            <person name="Tapia R."/>
            <person name="Johnson S."/>
            <person name="Bishop-Lilly K.A."/>
            <person name="Detter C."/>
            <person name="Han C."/>
            <person name="Sozhamannan S."/>
            <person name="Rosenzweig C.N."/>
            <person name="Skowronski E.W."/>
        </authorList>
    </citation>
    <scope>NUCLEOTIDE SEQUENCE [LARGE SCALE GENOMIC DNA]</scope>
    <source>
        <strain evidence="2 3">1942</strain>
    </source>
</reference>
<feature type="transmembrane region" description="Helical" evidence="1">
    <location>
        <begin position="276"/>
        <end position="295"/>
    </location>
</feature>
<name>A0ABN3ZEH2_BACA1</name>
<keyword evidence="3" id="KW-1185">Reference proteome</keyword>
<dbReference type="NCBIfam" id="NF011667">
    <property type="entry name" value="PRK15086.1-3"/>
    <property type="match status" value="1"/>
</dbReference>
<gene>
    <name evidence="2" type="ordered locus">BATR1942_17765</name>
</gene>
<evidence type="ECO:0000313" key="2">
    <source>
        <dbReference type="EMBL" id="ADP34470.1"/>
    </source>
</evidence>
<feature type="transmembrane region" description="Helical" evidence="1">
    <location>
        <begin position="6"/>
        <end position="24"/>
    </location>
</feature>
<dbReference type="Pfam" id="PF04346">
    <property type="entry name" value="EutH"/>
    <property type="match status" value="1"/>
</dbReference>
<feature type="transmembrane region" description="Helical" evidence="1">
    <location>
        <begin position="106"/>
        <end position="131"/>
    </location>
</feature>
<dbReference type="RefSeq" id="WP_003326234.1">
    <property type="nucleotide sequence ID" value="NC_014639.1"/>
</dbReference>
<dbReference type="InterPro" id="IPR007441">
    <property type="entry name" value="EutH"/>
</dbReference>
<dbReference type="NCBIfam" id="NF011666">
    <property type="entry name" value="PRK15086.1-2"/>
    <property type="match status" value="1"/>
</dbReference>
<dbReference type="EMBL" id="CP002207">
    <property type="protein sequence ID" value="ADP34470.1"/>
    <property type="molecule type" value="Genomic_DNA"/>
</dbReference>
<evidence type="ECO:0000256" key="1">
    <source>
        <dbReference type="SAM" id="Phobius"/>
    </source>
</evidence>
<accession>A0ABN3ZEH2</accession>
<feature type="transmembrane region" description="Helical" evidence="1">
    <location>
        <begin position="44"/>
        <end position="63"/>
    </location>
</feature>
<dbReference type="Proteomes" id="UP000006867">
    <property type="component" value="Chromosome"/>
</dbReference>
<keyword evidence="1" id="KW-0812">Transmembrane</keyword>
<dbReference type="PANTHER" id="PTHR40089:SF1">
    <property type="entry name" value="ETHANOLAMINE PERMEASE EUTH-RELATED"/>
    <property type="match status" value="1"/>
</dbReference>
<organism evidence="2 3">
    <name type="scientific">Bacillus atrophaeus (strain 1942)</name>
    <dbReference type="NCBI Taxonomy" id="720555"/>
    <lineage>
        <taxon>Bacteria</taxon>
        <taxon>Bacillati</taxon>
        <taxon>Bacillota</taxon>
        <taxon>Bacilli</taxon>
        <taxon>Bacillales</taxon>
        <taxon>Bacillaceae</taxon>
        <taxon>Bacillus</taxon>
    </lineage>
</organism>
<feature type="transmembrane region" description="Helical" evidence="1">
    <location>
        <begin position="332"/>
        <end position="353"/>
    </location>
</feature>
<feature type="transmembrane region" description="Helical" evidence="1">
    <location>
        <begin position="168"/>
        <end position="187"/>
    </location>
</feature>
<feature type="transmembrane region" description="Helical" evidence="1">
    <location>
        <begin position="199"/>
        <end position="226"/>
    </location>
</feature>
<feature type="transmembrane region" description="Helical" evidence="1">
    <location>
        <begin position="238"/>
        <end position="256"/>
    </location>
</feature>
<feature type="transmembrane region" description="Helical" evidence="1">
    <location>
        <begin position="143"/>
        <end position="161"/>
    </location>
</feature>
<keyword evidence="1" id="KW-1133">Transmembrane helix</keyword>
<dbReference type="PIRSF" id="PIRSF019466">
    <property type="entry name" value="EutH"/>
    <property type="match status" value="1"/>
</dbReference>
<proteinExistence type="predicted"/>
<feature type="transmembrane region" description="Helical" evidence="1">
    <location>
        <begin position="307"/>
        <end position="326"/>
    </location>
</feature>
<protein>
    <submittedName>
        <fullName evidence="2">Ethanolamine utilization protein EutH</fullName>
    </submittedName>
</protein>
<keyword evidence="1" id="KW-0472">Membrane</keyword>
<dbReference type="PANTHER" id="PTHR40089">
    <property type="entry name" value="ETHANOLAMINE UTILIZATION PROTEIN EUTH"/>
    <property type="match status" value="1"/>
</dbReference>